<dbReference type="Proteomes" id="UP000006319">
    <property type="component" value="Unassembled WGS sequence"/>
</dbReference>
<protein>
    <submittedName>
        <fullName evidence="1">Uncharacterized protein</fullName>
    </submittedName>
</protein>
<name>K6V3M6_PLACD</name>
<reference evidence="1 2" key="1">
    <citation type="journal article" date="2012" name="Nat. Genet.">
        <title>Plasmodium cynomolgi genome sequences provide insight into Plasmodium vivax and the monkey malaria clade.</title>
        <authorList>
            <person name="Tachibana S."/>
            <person name="Sullivan S.A."/>
            <person name="Kawai S."/>
            <person name="Nakamura S."/>
            <person name="Kim H.R."/>
            <person name="Goto N."/>
            <person name="Arisue N."/>
            <person name="Palacpac N.M.Q."/>
            <person name="Honma H."/>
            <person name="Yagi M."/>
            <person name="Tougan T."/>
            <person name="Katakai Y."/>
            <person name="Kaneko O."/>
            <person name="Mita T."/>
            <person name="Kita K."/>
            <person name="Yasutomi Y."/>
            <person name="Sutton P.L."/>
            <person name="Shakhbatyan R."/>
            <person name="Horii T."/>
            <person name="Yasunaga T."/>
            <person name="Barnwell J.W."/>
            <person name="Escalante A.A."/>
            <person name="Carlton J.M."/>
            <person name="Tanabe K."/>
        </authorList>
    </citation>
    <scope>NUCLEOTIDE SEQUENCE [LARGE SCALE GENOMIC DNA]</scope>
    <source>
        <strain evidence="1 2">B</strain>
    </source>
</reference>
<dbReference type="VEuPathDB" id="PlasmoDB:PCYB_007240"/>
<dbReference type="PhylomeDB" id="K6V3M6"/>
<dbReference type="AlphaFoldDB" id="K6V3M6"/>
<accession>K6V3M6</accession>
<organism evidence="1 2">
    <name type="scientific">Plasmodium cynomolgi (strain B)</name>
    <dbReference type="NCBI Taxonomy" id="1120755"/>
    <lineage>
        <taxon>Eukaryota</taxon>
        <taxon>Sar</taxon>
        <taxon>Alveolata</taxon>
        <taxon>Apicomplexa</taxon>
        <taxon>Aconoidasida</taxon>
        <taxon>Haemosporida</taxon>
        <taxon>Plasmodiidae</taxon>
        <taxon>Plasmodium</taxon>
        <taxon>Plasmodium (Plasmodium)</taxon>
    </lineage>
</organism>
<sequence>MKLVRNLGCYNYEYERYNPSKEDCIVLYYWIYSSLKKLGIEADIITPVFYDNYSKLCTYNRKVNCFYYDYYDNFLDPLNMIFLDIFQHNIDIIKKALDDSDDKFNDKLQKYICECIYIYKLLHNKYCANNNYYYNNDYLKRKNTCSMLNVFKYTYDSFLREKFYKKIYVIPYIEDLERNYSTTCIVPESELNQDVNIPKGIQTSFNQGNDPSPITDKLELPTGDHNEIHDSSSRSRIPYDKYKDEILRSKEVIEKIPNIYISPLVREKLDTLANESNSTGSRRSTTTALSTVGVVSSALALLYKV</sequence>
<dbReference type="OrthoDB" id="389114at2759"/>
<proteinExistence type="predicted"/>
<evidence type="ECO:0000313" key="2">
    <source>
        <dbReference type="Proteomes" id="UP000006319"/>
    </source>
</evidence>
<gene>
    <name evidence="1" type="ORF">PCYB_007240</name>
</gene>
<dbReference type="KEGG" id="pcy:PCYB_007240"/>
<dbReference type="EMBL" id="DF158324">
    <property type="protein sequence ID" value="GAB69975.1"/>
    <property type="molecule type" value="Genomic_DNA"/>
</dbReference>
<dbReference type="RefSeq" id="XP_004228193.1">
    <property type="nucleotide sequence ID" value="XM_004228145.1"/>
</dbReference>
<feature type="non-terminal residue" evidence="1">
    <location>
        <position position="305"/>
    </location>
</feature>
<evidence type="ECO:0000313" key="1">
    <source>
        <dbReference type="EMBL" id="GAB69975.1"/>
    </source>
</evidence>
<dbReference type="GeneID" id="14696517"/>
<keyword evidence="2" id="KW-1185">Reference proteome</keyword>